<dbReference type="PATRIC" id="fig|1392998.3.peg.2863"/>
<dbReference type="Proteomes" id="UP000027153">
    <property type="component" value="Unassembled WGS sequence"/>
</dbReference>
<dbReference type="AlphaFoldDB" id="A0A062UU31"/>
<comment type="caution">
    <text evidence="2">The sequence shown here is derived from an EMBL/GenBank/DDBJ whole genome shotgun (WGS) entry which is preliminary data.</text>
</comment>
<dbReference type="RefSeq" id="WP_052368907.1">
    <property type="nucleotide sequence ID" value="NZ_JMIY01000007.1"/>
</dbReference>
<evidence type="ECO:0000313" key="2">
    <source>
        <dbReference type="EMBL" id="KCZ70541.1"/>
    </source>
</evidence>
<protein>
    <recommendedName>
        <fullName evidence="1">eCIS core domain-containing protein</fullName>
    </recommendedName>
</protein>
<feature type="domain" description="eCIS core" evidence="1">
    <location>
        <begin position="151"/>
        <end position="228"/>
    </location>
</feature>
<organism evidence="2 3">
    <name type="scientific">Candidatus Methanoperedens nitratireducens</name>
    <dbReference type="NCBI Taxonomy" id="1392998"/>
    <lineage>
        <taxon>Archaea</taxon>
        <taxon>Methanobacteriati</taxon>
        <taxon>Methanobacteriota</taxon>
        <taxon>Stenosarchaea group</taxon>
        <taxon>Methanomicrobia</taxon>
        <taxon>Methanosarcinales</taxon>
        <taxon>ANME-2 cluster</taxon>
        <taxon>Candidatus Methanoperedentaceae</taxon>
        <taxon>Candidatus Methanoperedens</taxon>
    </lineage>
</organism>
<evidence type="ECO:0000259" key="1">
    <source>
        <dbReference type="Pfam" id="PF13699"/>
    </source>
</evidence>
<sequence length="493" mass="53352">MGKIAVLHARKTEAKKNFTLEKQKNKIMRSTNSPTERILLLQKTIGNQAVQRLIMSGALHAKFMISQPGDKHEQEADRVAEAVMRNPGQAGLSSEVPHIQRKCPECEELQMQTVEDEEEEVIEAKEQPDQKLSVTSDDEAILSSMRDNGQPLPGSLTEFFEPRFGYDFSRVRIRTDSQASAVARSLNARAFTMGSNIVFGAGEYAPETTDGKRLMAHELTHVLQQGQGQRLMRKAGGDREDGFLEPRSGQSALIPEWIVGEEETTIARKEIDNPGGLFSFKAADVSRSCDKITHLPDGESRVLRAVSGPATGNCSWTCRAGTAPGYATISNPGYNCYAYALSSPASGFLQPGQRANTVEFRALRGDAAAITALGGLAAARAHLLSNYYTPAGVRSQLEADLGSALSPGCLSCCSGSQRKIIAVTTGAMSSVGSSSWDFHWYRKDADKGWSHKPGSTDSRREDAAGNGPICSPCRASRSHPGLDYSHVVGAWCV</sequence>
<proteinExistence type="predicted"/>
<reference evidence="2 3" key="1">
    <citation type="journal article" date="2013" name="Nature">
        <title>Anaerobic oxidation of methane coupled to nitrate reduction in a novel archaeal lineage.</title>
        <authorList>
            <person name="Haroon M.F."/>
            <person name="Hu S."/>
            <person name="Shi Y."/>
            <person name="Imelfort M."/>
            <person name="Keller J."/>
            <person name="Hugenholtz P."/>
            <person name="Yuan Z."/>
            <person name="Tyson G.W."/>
        </authorList>
    </citation>
    <scope>NUCLEOTIDE SEQUENCE [LARGE SCALE GENOMIC DNA]</scope>
    <source>
        <strain evidence="2 3">ANME-2d</strain>
    </source>
</reference>
<keyword evidence="3" id="KW-1185">Reference proteome</keyword>
<accession>A0A062UU31</accession>
<dbReference type="OrthoDB" id="137954at2157"/>
<dbReference type="InterPro" id="IPR025295">
    <property type="entry name" value="eCIS_core_dom"/>
</dbReference>
<gene>
    <name evidence="2" type="ORF">ANME2D_02561</name>
</gene>
<evidence type="ECO:0000313" key="3">
    <source>
        <dbReference type="Proteomes" id="UP000027153"/>
    </source>
</evidence>
<name>A0A062UU31_9EURY</name>
<dbReference type="EMBL" id="JMIY01000007">
    <property type="protein sequence ID" value="KCZ70541.1"/>
    <property type="molecule type" value="Genomic_DNA"/>
</dbReference>
<dbReference type="Pfam" id="PF13699">
    <property type="entry name" value="eCIS_core"/>
    <property type="match status" value="1"/>
</dbReference>